<dbReference type="Proteomes" id="UP000239895">
    <property type="component" value="Unassembled WGS sequence"/>
</dbReference>
<dbReference type="RefSeq" id="WP_106265704.1">
    <property type="nucleotide sequence ID" value="NZ_PVTX01000002.1"/>
</dbReference>
<organism evidence="2 3">
    <name type="scientific">Isoptericola halotolerans</name>
    <dbReference type="NCBI Taxonomy" id="300560"/>
    <lineage>
        <taxon>Bacteria</taxon>
        <taxon>Bacillati</taxon>
        <taxon>Actinomycetota</taxon>
        <taxon>Actinomycetes</taxon>
        <taxon>Micrococcales</taxon>
        <taxon>Promicromonosporaceae</taxon>
        <taxon>Isoptericola</taxon>
    </lineage>
</organism>
<evidence type="ECO:0008006" key="4">
    <source>
        <dbReference type="Google" id="ProtNLM"/>
    </source>
</evidence>
<keyword evidence="1" id="KW-0732">Signal</keyword>
<feature type="chain" id="PRO_5046326305" description="Lipoprotein" evidence="1">
    <location>
        <begin position="20"/>
        <end position="228"/>
    </location>
</feature>
<reference evidence="2 3" key="1">
    <citation type="submission" date="2018-03" db="EMBL/GenBank/DDBJ databases">
        <title>Comparative analysis of microorganisms from saline springs in Andes Mountain Range, Colombia.</title>
        <authorList>
            <person name="Rubin E."/>
        </authorList>
    </citation>
    <scope>NUCLEOTIDE SEQUENCE [LARGE SCALE GENOMIC DNA]</scope>
    <source>
        <strain evidence="2 3">CG 23</strain>
    </source>
</reference>
<dbReference type="EMBL" id="PVTX01000002">
    <property type="protein sequence ID" value="PRZ08752.1"/>
    <property type="molecule type" value="Genomic_DNA"/>
</dbReference>
<dbReference type="PROSITE" id="PS51257">
    <property type="entry name" value="PROKAR_LIPOPROTEIN"/>
    <property type="match status" value="1"/>
</dbReference>
<keyword evidence="3" id="KW-1185">Reference proteome</keyword>
<gene>
    <name evidence="2" type="ORF">BCL65_102296</name>
</gene>
<feature type="signal peptide" evidence="1">
    <location>
        <begin position="1"/>
        <end position="19"/>
    </location>
</feature>
<proteinExistence type="predicted"/>
<protein>
    <recommendedName>
        <fullName evidence="4">Lipoprotein</fullName>
    </recommendedName>
</protein>
<evidence type="ECO:0000256" key="1">
    <source>
        <dbReference type="SAM" id="SignalP"/>
    </source>
</evidence>
<comment type="caution">
    <text evidence="2">The sequence shown here is derived from an EMBL/GenBank/DDBJ whole genome shotgun (WGS) entry which is preliminary data.</text>
</comment>
<name>A0ABX5EH47_9MICO</name>
<evidence type="ECO:0000313" key="3">
    <source>
        <dbReference type="Proteomes" id="UP000239895"/>
    </source>
</evidence>
<evidence type="ECO:0000313" key="2">
    <source>
        <dbReference type="EMBL" id="PRZ08752.1"/>
    </source>
</evidence>
<sequence length="228" mass="23314">MTRSVTALALALTATLLTAGCADEATPPADAAGLSERYPDDTAADWVASADHVVVATVVAEREVPQDEDPAESGETTVPREVSLHLDEVVWSAEEPARGAPEGRFPLVARGWTLDEGEKVPVVAEGTPRLEVGHSYVLALFWEPAVPDGPEPVPAHWNTLGLDSVVPFDGGVIGAGEVAGTVVSPSAAPGGVGSDDGAATLGEELAGQNLDALRTALDEAAPGVREDG</sequence>
<accession>A0ABX5EH47</accession>